<protein>
    <submittedName>
        <fullName evidence="2">Helicase associated domain-containing protein</fullName>
    </submittedName>
</protein>
<evidence type="ECO:0000313" key="3">
    <source>
        <dbReference type="Proteomes" id="UP001200470"/>
    </source>
</evidence>
<reference evidence="2 3" key="1">
    <citation type="submission" date="2020-12" db="EMBL/GenBank/DDBJ databases">
        <title>Whole genome sequences of gut porcine anaerobes.</title>
        <authorList>
            <person name="Kubasova T."/>
            <person name="Jahodarova E."/>
            <person name="Rychlik I."/>
        </authorList>
    </citation>
    <scope>NUCLEOTIDE SEQUENCE [LARGE SCALE GENOMIC DNA]</scope>
    <source>
        <strain evidence="2 3">An925</strain>
    </source>
</reference>
<name>A0ABS9CIM5_9BACT</name>
<accession>A0ABS9CIM5</accession>
<keyword evidence="3" id="KW-1185">Reference proteome</keyword>
<proteinExistence type="predicted"/>
<dbReference type="Pfam" id="PF03457">
    <property type="entry name" value="HA"/>
    <property type="match status" value="1"/>
</dbReference>
<feature type="domain" description="Helicase-associated" evidence="1">
    <location>
        <begin position="6"/>
        <end position="64"/>
    </location>
</feature>
<organism evidence="2 3">
    <name type="scientific">Xylanibacter brevis</name>
    <dbReference type="NCBI Taxonomy" id="83231"/>
    <lineage>
        <taxon>Bacteria</taxon>
        <taxon>Pseudomonadati</taxon>
        <taxon>Bacteroidota</taxon>
        <taxon>Bacteroidia</taxon>
        <taxon>Bacteroidales</taxon>
        <taxon>Prevotellaceae</taxon>
        <taxon>Xylanibacter</taxon>
    </lineage>
</organism>
<dbReference type="Proteomes" id="UP001200470">
    <property type="component" value="Unassembled WGS sequence"/>
</dbReference>
<sequence length="74" mass="8991">MARNREESWDAMYQLAVAYVMEHHQMPAKSNKEYANILNWWKYNRKKYNQGTLNNSHAEKLIELSKMRTIHELH</sequence>
<dbReference type="Gene3D" id="6.10.140.530">
    <property type="match status" value="1"/>
</dbReference>
<gene>
    <name evidence="2" type="ORF">I6E12_08435</name>
</gene>
<comment type="caution">
    <text evidence="2">The sequence shown here is derived from an EMBL/GenBank/DDBJ whole genome shotgun (WGS) entry which is preliminary data.</text>
</comment>
<evidence type="ECO:0000313" key="2">
    <source>
        <dbReference type="EMBL" id="MCF2564138.1"/>
    </source>
</evidence>
<dbReference type="RefSeq" id="WP_094390887.1">
    <property type="nucleotide sequence ID" value="NZ_JADYTN010000017.1"/>
</dbReference>
<dbReference type="InterPro" id="IPR005114">
    <property type="entry name" value="Helicase_assoc"/>
</dbReference>
<dbReference type="EMBL" id="JADYTN010000017">
    <property type="protein sequence ID" value="MCF2564138.1"/>
    <property type="molecule type" value="Genomic_DNA"/>
</dbReference>
<evidence type="ECO:0000259" key="1">
    <source>
        <dbReference type="Pfam" id="PF03457"/>
    </source>
</evidence>